<organism evidence="5 6">
    <name type="scientific">Mesobacillus jeotgali</name>
    <dbReference type="NCBI Taxonomy" id="129985"/>
    <lineage>
        <taxon>Bacteria</taxon>
        <taxon>Bacillati</taxon>
        <taxon>Bacillota</taxon>
        <taxon>Bacilli</taxon>
        <taxon>Bacillales</taxon>
        <taxon>Bacillaceae</taxon>
        <taxon>Mesobacillus</taxon>
    </lineage>
</organism>
<dbReference type="PANTHER" id="PTHR32114">
    <property type="entry name" value="ABC TRANSPORTER ABCH.3"/>
    <property type="match status" value="1"/>
</dbReference>
<evidence type="ECO:0000256" key="3">
    <source>
        <dbReference type="ARBA" id="ARBA00013368"/>
    </source>
</evidence>
<comment type="similarity">
    <text evidence="1">Belongs to the SMC family. SbcC subfamily.</text>
</comment>
<dbReference type="SUPFAM" id="SSF52540">
    <property type="entry name" value="P-loop containing nucleoside triphosphate hydrolases"/>
    <property type="match status" value="1"/>
</dbReference>
<evidence type="ECO:0000313" key="6">
    <source>
        <dbReference type="Proteomes" id="UP001303324"/>
    </source>
</evidence>
<dbReference type="Pfam" id="PF13476">
    <property type="entry name" value="AAA_23"/>
    <property type="match status" value="1"/>
</dbReference>
<protein>
    <recommendedName>
        <fullName evidence="3">Nuclease SbcCD subunit C</fullName>
    </recommendedName>
</protein>
<name>A0ABY9VKK9_9BACI</name>
<dbReference type="RefSeq" id="WP_311073347.1">
    <property type="nucleotide sequence ID" value="NZ_CP134494.1"/>
</dbReference>
<keyword evidence="6" id="KW-1185">Reference proteome</keyword>
<reference evidence="5 6" key="1">
    <citation type="submission" date="2023-09" db="EMBL/GenBank/DDBJ databases">
        <title>Microbial mechanism of fulvic acid promoting antimony reduction mineralization in rice fields.</title>
        <authorList>
            <person name="Chen G."/>
            <person name="Lan J."/>
        </authorList>
    </citation>
    <scope>NUCLEOTIDE SEQUENCE [LARGE SCALE GENOMIC DNA]</scope>
    <source>
        <strain evidence="5 6">PS1</strain>
    </source>
</reference>
<feature type="domain" description="Rad50/SbcC-type AAA" evidence="4">
    <location>
        <begin position="7"/>
        <end position="209"/>
    </location>
</feature>
<evidence type="ECO:0000256" key="1">
    <source>
        <dbReference type="ARBA" id="ARBA00006930"/>
    </source>
</evidence>
<evidence type="ECO:0000259" key="4">
    <source>
        <dbReference type="Pfam" id="PF13476"/>
    </source>
</evidence>
<dbReference type="EMBL" id="CP134494">
    <property type="protein sequence ID" value="WNF23155.1"/>
    <property type="molecule type" value="Genomic_DNA"/>
</dbReference>
<dbReference type="InterPro" id="IPR038729">
    <property type="entry name" value="Rad50/SbcC_AAA"/>
</dbReference>
<comment type="subunit">
    <text evidence="2">Heterodimer of SbcC and SbcD.</text>
</comment>
<dbReference type="Gene3D" id="3.40.50.300">
    <property type="entry name" value="P-loop containing nucleotide triphosphate hydrolases"/>
    <property type="match status" value="2"/>
</dbReference>
<evidence type="ECO:0000256" key="2">
    <source>
        <dbReference type="ARBA" id="ARBA00011322"/>
    </source>
</evidence>
<accession>A0ABY9VKK9</accession>
<dbReference type="PANTHER" id="PTHR32114:SF2">
    <property type="entry name" value="ABC TRANSPORTER ABCH.3"/>
    <property type="match status" value="1"/>
</dbReference>
<sequence length="796" mass="93693">MAYRIKKILIENFKSIDYKFIDFVNKDLIVFDGPNGFGKTTIFDAIELVVCGRVYRVNNTADGRMGYSDLLFSKDKSKDTVIKIEFDNGKQTFTVVKIFDASKKLNALDRKPDNWSLFDTYVVKSFEEPLSSQILQKTEDIFPSLEMDELTRYFSLFYYIQQEEKTFFLKKPGKERMNEISQLFDTKKEQAEKEKLEKFKGVLERERREIDGNKGTLPNKLNLLSTLTSGVTNIDKSKLVDVEYFQLIPELTNPKEWDKKVISTQQETRNLFLNELRELYDFRKNFDEFLKAQKNKALQAKADDKQLLRDTIILGNFMDVYNGLKEKKEKEEKLRKLKGILTKEKVPENLVTIPLEELKKLVDQKVDIKTIKDKIDLLIDYKKNAGELAEIVQEVNSTRNTLIQHFEKANKYNIVDESHCPLCGQEWNSHNNLLEQIQLKGKQFRRFYDSSIAKFEVELDSLYNEHLQPIFSWIEEYLSNDSHIVDDKFFKQLSSSYKRRNMVQSFLEWCKFNALEVLSYLNKEQQFFQDIEARVEELSMHLIGKKHAVKNGYTEFDEKTYKFESIYQDLFASSEGRVRRITLKQIHQKAQYVDFQYFHRSSEIIKKLEIEISQLQSRLKVVELGIEKSNDIIKIYEKRIGQHWKRIMRDIEIPFYIYSGKLLQDYQRGLGLFIEESEGDGVKSIKFVANSKSDHDAVNYLSSGQMSALVIAFTLALNKVYGNGSMDILLIDDPVQTMDEINMASFVELLRNDFKHKQIFLSTHEDDVSRFIRYKFKKYGLEVLKYNVKDRFYVNS</sequence>
<proteinExistence type="inferred from homology"/>
<dbReference type="Proteomes" id="UP001303324">
    <property type="component" value="Chromosome"/>
</dbReference>
<gene>
    <name evidence="5" type="ORF">RH061_01110</name>
</gene>
<evidence type="ECO:0000313" key="5">
    <source>
        <dbReference type="EMBL" id="WNF23155.1"/>
    </source>
</evidence>
<dbReference type="InterPro" id="IPR027417">
    <property type="entry name" value="P-loop_NTPase"/>
</dbReference>